<dbReference type="Proteomes" id="UP000015347">
    <property type="component" value="Unassembled WGS sequence"/>
</dbReference>
<dbReference type="EMBL" id="APVH01000059">
    <property type="protein sequence ID" value="EPX76190.1"/>
    <property type="molecule type" value="Genomic_DNA"/>
</dbReference>
<evidence type="ECO:0000259" key="1">
    <source>
        <dbReference type="Pfam" id="PF06568"/>
    </source>
</evidence>
<dbReference type="OrthoDB" id="8005167at2"/>
<evidence type="ECO:0000313" key="2">
    <source>
        <dbReference type="EMBL" id="EPX76190.1"/>
    </source>
</evidence>
<protein>
    <recommendedName>
        <fullName evidence="1">YjiS-like domain-containing protein</fullName>
    </recommendedName>
</protein>
<sequence length="75" mass="8552">MAQTAHAPHLAYLGTQHPLPLTADIALRLAVVLARWSERSRTRRALVKLDDHLLRDVGLERDAALKEARRMFWQG</sequence>
<accession>S9RDI4</accession>
<dbReference type="RefSeq" id="WP_020041567.1">
    <property type="nucleotide sequence ID" value="NZ_KE557284.1"/>
</dbReference>
<organism evidence="2 3">
    <name type="scientific">Salipiger mucosus DSM 16094</name>
    <dbReference type="NCBI Taxonomy" id="1123237"/>
    <lineage>
        <taxon>Bacteria</taxon>
        <taxon>Pseudomonadati</taxon>
        <taxon>Pseudomonadota</taxon>
        <taxon>Alphaproteobacteria</taxon>
        <taxon>Rhodobacterales</taxon>
        <taxon>Roseobacteraceae</taxon>
        <taxon>Salipiger</taxon>
    </lineage>
</organism>
<reference evidence="3" key="1">
    <citation type="journal article" date="2014" name="Stand. Genomic Sci.">
        <title>Genome sequence of the exopolysaccharide-producing Salipiger mucosus type strain (DSM 16094(T)), a moderately halophilic member of the Roseobacter clade.</title>
        <authorList>
            <person name="Riedel T."/>
            <person name="Spring S."/>
            <person name="Fiebig A."/>
            <person name="Petersen J."/>
            <person name="Kyrpides N.C."/>
            <person name="Goker M."/>
            <person name="Klenk H.P."/>
        </authorList>
    </citation>
    <scope>NUCLEOTIDE SEQUENCE [LARGE SCALE GENOMIC DNA]</scope>
    <source>
        <strain evidence="3">DSM 16094</strain>
    </source>
</reference>
<comment type="caution">
    <text evidence="2">The sequence shown here is derived from an EMBL/GenBank/DDBJ whole genome shotgun (WGS) entry which is preliminary data.</text>
</comment>
<keyword evidence="3" id="KW-1185">Reference proteome</keyword>
<dbReference type="Pfam" id="PF06568">
    <property type="entry name" value="YjiS-like"/>
    <property type="match status" value="1"/>
</dbReference>
<dbReference type="HOGENOM" id="CLU_184490_3_0_5"/>
<dbReference type="AlphaFoldDB" id="S9RDI4"/>
<dbReference type="InterPro" id="IPR009506">
    <property type="entry name" value="YjiS-like"/>
</dbReference>
<name>S9RDI4_9RHOB</name>
<feature type="domain" description="YjiS-like" evidence="1">
    <location>
        <begin position="33"/>
        <end position="62"/>
    </location>
</feature>
<dbReference type="eggNOG" id="COG5457">
    <property type="taxonomic scope" value="Bacteria"/>
</dbReference>
<proteinExistence type="predicted"/>
<dbReference type="STRING" id="1123237.Salmuc_01974"/>
<evidence type="ECO:0000313" key="3">
    <source>
        <dbReference type="Proteomes" id="UP000015347"/>
    </source>
</evidence>
<gene>
    <name evidence="2" type="ORF">Salmuc_01974</name>
</gene>